<dbReference type="Proteomes" id="UP000030764">
    <property type="component" value="Unassembled WGS sequence"/>
</dbReference>
<keyword evidence="5" id="KW-1185">Reference proteome</keyword>
<evidence type="ECO:0000313" key="3">
    <source>
        <dbReference type="EMBL" id="KFD46750.1"/>
    </source>
</evidence>
<dbReference type="Pfam" id="PF14223">
    <property type="entry name" value="Retrotran_gag_2"/>
    <property type="match status" value="1"/>
</dbReference>
<protein>
    <recommendedName>
        <fullName evidence="2">CCHC-type domain-containing protein</fullName>
    </recommendedName>
</protein>
<name>A0A085LP54_9BILA</name>
<dbReference type="AlphaFoldDB" id="A0A085LP54"/>
<keyword evidence="1" id="KW-0479">Metal-binding</keyword>
<sequence>MQDHINSMLEVVELLKGAGTEISTDELVAVPLCSLPESYTGLITALEGVMRRNSLLSMLLERCSTNISVASRAVRAPMTYLAMRASAGETRGKWGEGQGATKLECFYCRKIGHVKSECKKRPG</sequence>
<proteinExistence type="predicted"/>
<evidence type="ECO:0000259" key="2">
    <source>
        <dbReference type="PROSITE" id="PS50158"/>
    </source>
</evidence>
<feature type="domain" description="CCHC-type" evidence="2">
    <location>
        <begin position="105"/>
        <end position="120"/>
    </location>
</feature>
<dbReference type="SUPFAM" id="SSF57756">
    <property type="entry name" value="Retrovirus zinc finger-like domains"/>
    <property type="match status" value="1"/>
</dbReference>
<dbReference type="Pfam" id="PF00098">
    <property type="entry name" value="zf-CCHC"/>
    <property type="match status" value="1"/>
</dbReference>
<dbReference type="GO" id="GO:0003676">
    <property type="term" value="F:nucleic acid binding"/>
    <property type="evidence" value="ECO:0007669"/>
    <property type="project" value="InterPro"/>
</dbReference>
<gene>
    <name evidence="3" type="ORF">M513_12377</name>
    <name evidence="4" type="ORF">M514_12377</name>
</gene>
<evidence type="ECO:0000313" key="5">
    <source>
        <dbReference type="Proteomes" id="UP000030764"/>
    </source>
</evidence>
<dbReference type="GO" id="GO:0008270">
    <property type="term" value="F:zinc ion binding"/>
    <property type="evidence" value="ECO:0007669"/>
    <property type="project" value="UniProtKB-KW"/>
</dbReference>
<dbReference type="PROSITE" id="PS50158">
    <property type="entry name" value="ZF_CCHC"/>
    <property type="match status" value="1"/>
</dbReference>
<keyword evidence="1" id="KW-0863">Zinc-finger</keyword>
<organism evidence="3 5">
    <name type="scientific">Trichuris suis</name>
    <name type="common">pig whipworm</name>
    <dbReference type="NCBI Taxonomy" id="68888"/>
    <lineage>
        <taxon>Eukaryota</taxon>
        <taxon>Metazoa</taxon>
        <taxon>Ecdysozoa</taxon>
        <taxon>Nematoda</taxon>
        <taxon>Enoplea</taxon>
        <taxon>Dorylaimia</taxon>
        <taxon>Trichinellida</taxon>
        <taxon>Trichuridae</taxon>
        <taxon>Trichuris</taxon>
    </lineage>
</organism>
<dbReference type="InterPro" id="IPR001878">
    <property type="entry name" value="Znf_CCHC"/>
</dbReference>
<accession>A0A085LP54</accession>
<dbReference type="InterPro" id="IPR036875">
    <property type="entry name" value="Znf_CCHC_sf"/>
</dbReference>
<dbReference type="EMBL" id="KL363355">
    <property type="protein sequence ID" value="KFD46750.1"/>
    <property type="molecule type" value="Genomic_DNA"/>
</dbReference>
<evidence type="ECO:0000313" key="4">
    <source>
        <dbReference type="EMBL" id="KFD60656.1"/>
    </source>
</evidence>
<dbReference type="EMBL" id="KL367655">
    <property type="protein sequence ID" value="KFD60656.1"/>
    <property type="molecule type" value="Genomic_DNA"/>
</dbReference>
<evidence type="ECO:0000256" key="1">
    <source>
        <dbReference type="PROSITE-ProRule" id="PRU00047"/>
    </source>
</evidence>
<reference evidence="3 5" key="1">
    <citation type="journal article" date="2014" name="Nat. Genet.">
        <title>Genome and transcriptome of the porcine whipworm Trichuris suis.</title>
        <authorList>
            <person name="Jex A.R."/>
            <person name="Nejsum P."/>
            <person name="Schwarz E.M."/>
            <person name="Hu L."/>
            <person name="Young N.D."/>
            <person name="Hall R.S."/>
            <person name="Korhonen P.K."/>
            <person name="Liao S."/>
            <person name="Thamsborg S."/>
            <person name="Xia J."/>
            <person name="Xu P."/>
            <person name="Wang S."/>
            <person name="Scheerlinck J.P."/>
            <person name="Hofmann A."/>
            <person name="Sternberg P.W."/>
            <person name="Wang J."/>
            <person name="Gasser R.B."/>
        </authorList>
    </citation>
    <scope>NUCLEOTIDE SEQUENCE [LARGE SCALE GENOMIC DNA]</scope>
    <source>
        <strain evidence="4">DCEP-RM93F</strain>
        <strain evidence="3">DCEP-RM93M</strain>
    </source>
</reference>
<dbReference type="Gene3D" id="4.10.60.10">
    <property type="entry name" value="Zinc finger, CCHC-type"/>
    <property type="match status" value="1"/>
</dbReference>
<keyword evidence="1" id="KW-0862">Zinc</keyword>
<dbReference type="Proteomes" id="UP000030758">
    <property type="component" value="Unassembled WGS sequence"/>
</dbReference>
<dbReference type="GO" id="GO:0019899">
    <property type="term" value="F:enzyme binding"/>
    <property type="evidence" value="ECO:0007669"/>
    <property type="project" value="UniProtKB-ARBA"/>
</dbReference>